<dbReference type="AlphaFoldDB" id="A0A382G3X6"/>
<keyword evidence="1" id="KW-0472">Membrane</keyword>
<evidence type="ECO:0000259" key="2">
    <source>
        <dbReference type="Pfam" id="PF11846"/>
    </source>
</evidence>
<feature type="domain" description="Virulence factor membrane-bound polymerase C-terminal" evidence="2">
    <location>
        <begin position="2"/>
        <end position="170"/>
    </location>
</feature>
<proteinExistence type="predicted"/>
<name>A0A382G3X6_9ZZZZ</name>
<sequence>MIHTQLEFPFRISLAHWVTFLTLIYFSDKEQTYQHKLSVPNAMIIPAISIPIIVYSYMGVTLRNNAIISRFEHTGVKDYNLLLQVKDPGALRLKYDNYILKMMLDYGTETKKDESLQLFLKNAEEFVSFSPNLHVYQGMQIALKALGREEDEKALVERASYLYPYLDEKSKWLYFAFKDMGHEDEAKAMLEKIRYINPEMYEELYEYQKSPSNKSN</sequence>
<gene>
    <name evidence="3" type="ORF">METZ01_LOCUS222107</name>
</gene>
<evidence type="ECO:0000313" key="3">
    <source>
        <dbReference type="EMBL" id="SVB69253.1"/>
    </source>
</evidence>
<keyword evidence="1" id="KW-1133">Transmembrane helix</keyword>
<reference evidence="3" key="1">
    <citation type="submission" date="2018-05" db="EMBL/GenBank/DDBJ databases">
        <authorList>
            <person name="Lanie J.A."/>
            <person name="Ng W.-L."/>
            <person name="Kazmierczak K.M."/>
            <person name="Andrzejewski T.M."/>
            <person name="Davidsen T.M."/>
            <person name="Wayne K.J."/>
            <person name="Tettelin H."/>
            <person name="Glass J.I."/>
            <person name="Rusch D."/>
            <person name="Podicherti R."/>
            <person name="Tsui H.-C.T."/>
            <person name="Winkler M.E."/>
        </authorList>
    </citation>
    <scope>NUCLEOTIDE SEQUENCE</scope>
</reference>
<feature type="transmembrane region" description="Helical" evidence="1">
    <location>
        <begin position="38"/>
        <end position="58"/>
    </location>
</feature>
<keyword evidence="1" id="KW-0812">Transmembrane</keyword>
<evidence type="ECO:0000256" key="1">
    <source>
        <dbReference type="SAM" id="Phobius"/>
    </source>
</evidence>
<dbReference type="Pfam" id="PF11846">
    <property type="entry name" value="Wzy_C_2"/>
    <property type="match status" value="1"/>
</dbReference>
<feature type="transmembrane region" description="Helical" evidence="1">
    <location>
        <begin position="6"/>
        <end position="26"/>
    </location>
</feature>
<accession>A0A382G3X6</accession>
<dbReference type="InterPro" id="IPR021797">
    <property type="entry name" value="Wzy_C_2"/>
</dbReference>
<organism evidence="3">
    <name type="scientific">marine metagenome</name>
    <dbReference type="NCBI Taxonomy" id="408172"/>
    <lineage>
        <taxon>unclassified sequences</taxon>
        <taxon>metagenomes</taxon>
        <taxon>ecological metagenomes</taxon>
    </lineage>
</organism>
<protein>
    <recommendedName>
        <fullName evidence="2">Virulence factor membrane-bound polymerase C-terminal domain-containing protein</fullName>
    </recommendedName>
</protein>
<dbReference type="EMBL" id="UINC01053119">
    <property type="protein sequence ID" value="SVB69253.1"/>
    <property type="molecule type" value="Genomic_DNA"/>
</dbReference>